<dbReference type="Proteomes" id="UP000298030">
    <property type="component" value="Unassembled WGS sequence"/>
</dbReference>
<organism evidence="1 2">
    <name type="scientific">Coprinellus micaceus</name>
    <name type="common">Glistening ink-cap mushroom</name>
    <name type="synonym">Coprinus micaceus</name>
    <dbReference type="NCBI Taxonomy" id="71717"/>
    <lineage>
        <taxon>Eukaryota</taxon>
        <taxon>Fungi</taxon>
        <taxon>Dikarya</taxon>
        <taxon>Basidiomycota</taxon>
        <taxon>Agaricomycotina</taxon>
        <taxon>Agaricomycetes</taxon>
        <taxon>Agaricomycetidae</taxon>
        <taxon>Agaricales</taxon>
        <taxon>Agaricineae</taxon>
        <taxon>Psathyrellaceae</taxon>
        <taxon>Coprinellus</taxon>
    </lineage>
</organism>
<proteinExistence type="predicted"/>
<comment type="caution">
    <text evidence="1">The sequence shown here is derived from an EMBL/GenBank/DDBJ whole genome shotgun (WGS) entry which is preliminary data.</text>
</comment>
<dbReference type="AlphaFoldDB" id="A0A4Y7RJ28"/>
<accession>A0A4Y7RJ28</accession>
<protein>
    <submittedName>
        <fullName evidence="1">Uncharacterized protein</fullName>
    </submittedName>
</protein>
<evidence type="ECO:0000313" key="1">
    <source>
        <dbReference type="EMBL" id="TEB08994.1"/>
    </source>
</evidence>
<keyword evidence="2" id="KW-1185">Reference proteome</keyword>
<reference evidence="1 2" key="1">
    <citation type="journal article" date="2019" name="Nat. Ecol. Evol.">
        <title>Megaphylogeny resolves global patterns of mushroom evolution.</title>
        <authorList>
            <person name="Varga T."/>
            <person name="Krizsan K."/>
            <person name="Foldi C."/>
            <person name="Dima B."/>
            <person name="Sanchez-Garcia M."/>
            <person name="Sanchez-Ramirez S."/>
            <person name="Szollosi G.J."/>
            <person name="Szarkandi J.G."/>
            <person name="Papp V."/>
            <person name="Albert L."/>
            <person name="Andreopoulos W."/>
            <person name="Angelini C."/>
            <person name="Antonin V."/>
            <person name="Barry K.W."/>
            <person name="Bougher N.L."/>
            <person name="Buchanan P."/>
            <person name="Buyck B."/>
            <person name="Bense V."/>
            <person name="Catcheside P."/>
            <person name="Chovatia M."/>
            <person name="Cooper J."/>
            <person name="Damon W."/>
            <person name="Desjardin D."/>
            <person name="Finy P."/>
            <person name="Geml J."/>
            <person name="Haridas S."/>
            <person name="Hughes K."/>
            <person name="Justo A."/>
            <person name="Karasinski D."/>
            <person name="Kautmanova I."/>
            <person name="Kiss B."/>
            <person name="Kocsube S."/>
            <person name="Kotiranta H."/>
            <person name="LaButti K.M."/>
            <person name="Lechner B.E."/>
            <person name="Liimatainen K."/>
            <person name="Lipzen A."/>
            <person name="Lukacs Z."/>
            <person name="Mihaltcheva S."/>
            <person name="Morgado L.N."/>
            <person name="Niskanen T."/>
            <person name="Noordeloos M.E."/>
            <person name="Ohm R.A."/>
            <person name="Ortiz-Santana B."/>
            <person name="Ovrebo C."/>
            <person name="Racz N."/>
            <person name="Riley R."/>
            <person name="Savchenko A."/>
            <person name="Shiryaev A."/>
            <person name="Soop K."/>
            <person name="Spirin V."/>
            <person name="Szebenyi C."/>
            <person name="Tomsovsky M."/>
            <person name="Tulloss R.E."/>
            <person name="Uehling J."/>
            <person name="Grigoriev I.V."/>
            <person name="Vagvolgyi C."/>
            <person name="Papp T."/>
            <person name="Martin F.M."/>
            <person name="Miettinen O."/>
            <person name="Hibbett D.S."/>
            <person name="Nagy L.G."/>
        </authorList>
    </citation>
    <scope>NUCLEOTIDE SEQUENCE [LARGE SCALE GENOMIC DNA]</scope>
    <source>
        <strain evidence="1 2">FP101781</strain>
    </source>
</reference>
<dbReference type="OrthoDB" id="2942636at2759"/>
<dbReference type="EMBL" id="QPFP01000528">
    <property type="protein sequence ID" value="TEB08994.1"/>
    <property type="molecule type" value="Genomic_DNA"/>
</dbReference>
<sequence>MYCTAYLLFPQPTYPPNAASLPKTHFPVSPTTMVLNHLSRVIPTPLAGNLAYPSKWGKVFCEVIADTKLKAADQVHIFCLVCKEWREAALSTPRLWTDLRVGIGAQTTFSKPDT</sequence>
<gene>
    <name evidence="1" type="ORF">FA13DRAFT_1128837</name>
</gene>
<name>A0A4Y7RJ28_COPMI</name>
<evidence type="ECO:0000313" key="2">
    <source>
        <dbReference type="Proteomes" id="UP000298030"/>
    </source>
</evidence>